<reference evidence="14" key="1">
    <citation type="journal article" date="2019" name="Int. J. Syst. Evol. Microbiol.">
        <title>The Global Catalogue of Microorganisms (GCM) 10K type strain sequencing project: providing services to taxonomists for standard genome sequencing and annotation.</title>
        <authorList>
            <consortium name="The Broad Institute Genomics Platform"/>
            <consortium name="The Broad Institute Genome Sequencing Center for Infectious Disease"/>
            <person name="Wu L."/>
            <person name="Ma J."/>
        </authorList>
    </citation>
    <scope>NUCLEOTIDE SEQUENCE [LARGE SCALE GENOMIC DNA]</scope>
    <source>
        <strain evidence="14">JCM 11590</strain>
    </source>
</reference>
<comment type="caution">
    <text evidence="13">The sequence shown here is derived from an EMBL/GenBank/DDBJ whole genome shotgun (WGS) entry which is preliminary data.</text>
</comment>
<dbReference type="PANTHER" id="PTHR11264:SF0">
    <property type="entry name" value="URACIL-DNA GLYCOSYLASE"/>
    <property type="match status" value="1"/>
</dbReference>
<keyword evidence="9" id="KW-0963">Cytoplasm</keyword>
<dbReference type="NCBIfam" id="NF003591">
    <property type="entry name" value="PRK05254.1-4"/>
    <property type="match status" value="1"/>
</dbReference>
<evidence type="ECO:0000256" key="9">
    <source>
        <dbReference type="HAMAP-Rule" id="MF_00148"/>
    </source>
</evidence>
<evidence type="ECO:0000256" key="11">
    <source>
        <dbReference type="RuleBase" id="RU003780"/>
    </source>
</evidence>
<dbReference type="InterPro" id="IPR036895">
    <property type="entry name" value="Uracil-DNA_glycosylase-like_sf"/>
</dbReference>
<comment type="similarity">
    <text evidence="3 9 11">Belongs to the uracil-DNA glycosylase (UDG) superfamily. UNG family.</text>
</comment>
<dbReference type="EC" id="3.2.2.27" evidence="4 9"/>
<evidence type="ECO:0000313" key="13">
    <source>
        <dbReference type="EMBL" id="GGI89713.1"/>
    </source>
</evidence>
<dbReference type="InterPro" id="IPR005122">
    <property type="entry name" value="Uracil-DNA_glycosylase-like"/>
</dbReference>
<comment type="function">
    <text evidence="2 9 11">Excises uracil residues from the DNA which can arise as a result of misincorporation of dUMP residues by DNA polymerase or due to deamination of cytosine.</text>
</comment>
<dbReference type="NCBIfam" id="NF003588">
    <property type="entry name" value="PRK05254.1-1"/>
    <property type="match status" value="1"/>
</dbReference>
<protein>
    <recommendedName>
        <fullName evidence="5 9">Uracil-DNA glycosylase</fullName>
        <shortName evidence="9">UDG</shortName>
        <ecNumber evidence="4 9">3.2.2.27</ecNumber>
    </recommendedName>
</protein>
<comment type="subcellular location">
    <subcellularLocation>
        <location evidence="9">Cytoplasm</location>
    </subcellularLocation>
</comment>
<name>A0ABQ2CHJ2_9GAMM</name>
<dbReference type="Gene3D" id="3.40.470.10">
    <property type="entry name" value="Uracil-DNA glycosylase-like domain"/>
    <property type="match status" value="1"/>
</dbReference>
<keyword evidence="6 9" id="KW-0227">DNA damage</keyword>
<evidence type="ECO:0000256" key="8">
    <source>
        <dbReference type="ARBA" id="ARBA00023204"/>
    </source>
</evidence>
<dbReference type="SMART" id="SM00986">
    <property type="entry name" value="UDG"/>
    <property type="match status" value="1"/>
</dbReference>
<keyword evidence="14" id="KW-1185">Reference proteome</keyword>
<dbReference type="NCBIfam" id="TIGR00628">
    <property type="entry name" value="ung"/>
    <property type="match status" value="1"/>
</dbReference>
<dbReference type="SUPFAM" id="SSF52141">
    <property type="entry name" value="Uracil-DNA glycosylase-like"/>
    <property type="match status" value="1"/>
</dbReference>
<evidence type="ECO:0000256" key="7">
    <source>
        <dbReference type="ARBA" id="ARBA00022801"/>
    </source>
</evidence>
<feature type="domain" description="Uracil-DNA glycosylase-like" evidence="12">
    <location>
        <begin position="54"/>
        <end position="214"/>
    </location>
</feature>
<evidence type="ECO:0000256" key="4">
    <source>
        <dbReference type="ARBA" id="ARBA00012030"/>
    </source>
</evidence>
<accession>A0ABQ2CHJ2</accession>
<dbReference type="Proteomes" id="UP000633263">
    <property type="component" value="Unassembled WGS sequence"/>
</dbReference>
<dbReference type="PANTHER" id="PTHR11264">
    <property type="entry name" value="URACIL-DNA GLYCOSYLASE"/>
    <property type="match status" value="1"/>
</dbReference>
<evidence type="ECO:0000256" key="5">
    <source>
        <dbReference type="ARBA" id="ARBA00018429"/>
    </source>
</evidence>
<keyword evidence="8 9" id="KW-0234">DNA repair</keyword>
<gene>
    <name evidence="9 13" type="primary">ung</name>
    <name evidence="13" type="ORF">GCM10009083_02630</name>
</gene>
<dbReference type="SMART" id="SM00987">
    <property type="entry name" value="UreE_C"/>
    <property type="match status" value="1"/>
</dbReference>
<evidence type="ECO:0000256" key="2">
    <source>
        <dbReference type="ARBA" id="ARBA00002631"/>
    </source>
</evidence>
<evidence type="ECO:0000256" key="6">
    <source>
        <dbReference type="ARBA" id="ARBA00022763"/>
    </source>
</evidence>
<dbReference type="InterPro" id="IPR002043">
    <property type="entry name" value="UDG_fam1"/>
</dbReference>
<organism evidence="13 14">
    <name type="scientific">Halopseudomonas pertucinogena</name>
    <dbReference type="NCBI Taxonomy" id="86175"/>
    <lineage>
        <taxon>Bacteria</taxon>
        <taxon>Pseudomonadati</taxon>
        <taxon>Pseudomonadota</taxon>
        <taxon>Gammaproteobacteria</taxon>
        <taxon>Pseudomonadales</taxon>
        <taxon>Pseudomonadaceae</taxon>
        <taxon>Halopseudomonas</taxon>
    </lineage>
</organism>
<evidence type="ECO:0000256" key="3">
    <source>
        <dbReference type="ARBA" id="ARBA00008184"/>
    </source>
</evidence>
<evidence type="ECO:0000259" key="12">
    <source>
        <dbReference type="SMART" id="SM00986"/>
    </source>
</evidence>
<sequence length="227" mass="25155">MSGRVVQLAEDWKQALGDEFDQPYMQQLRAFLLEEKAAGKVIFPPGPLIFNALNSTPLSKVKVVIIGQDPYHGPGQAHGLCFSVQPGVRPPPSLQNIYKEIHRDLGYPIPSHGCLQSWAEQGVLLLNAVLTVTQGQAGAHANRGWERFTSRIIEILNSECEHLVFMLWGSYAQKKGQHIDTSRHCVLKSVHPSPLSAHRGFIGCGHFSAANAYLMENGREPINWQLS</sequence>
<dbReference type="EMBL" id="BMNN01000001">
    <property type="protein sequence ID" value="GGI89713.1"/>
    <property type="molecule type" value="Genomic_DNA"/>
</dbReference>
<dbReference type="Pfam" id="PF03167">
    <property type="entry name" value="UDG"/>
    <property type="match status" value="1"/>
</dbReference>
<dbReference type="PROSITE" id="PS00130">
    <property type="entry name" value="U_DNA_GLYCOSYLASE"/>
    <property type="match status" value="1"/>
</dbReference>
<evidence type="ECO:0000256" key="10">
    <source>
        <dbReference type="PROSITE-ProRule" id="PRU10072"/>
    </source>
</evidence>
<keyword evidence="7 9" id="KW-0378">Hydrolase</keyword>
<dbReference type="NCBIfam" id="NF003592">
    <property type="entry name" value="PRK05254.1-5"/>
    <property type="match status" value="1"/>
</dbReference>
<comment type="catalytic activity">
    <reaction evidence="1 9 11">
        <text>Hydrolyzes single-stranded DNA or mismatched double-stranded DNA and polynucleotides, releasing free uracil.</text>
        <dbReference type="EC" id="3.2.2.27"/>
    </reaction>
</comment>
<feature type="active site" description="Proton acceptor" evidence="9 10">
    <location>
        <position position="69"/>
    </location>
</feature>
<evidence type="ECO:0000256" key="1">
    <source>
        <dbReference type="ARBA" id="ARBA00001400"/>
    </source>
</evidence>
<dbReference type="InterPro" id="IPR018085">
    <property type="entry name" value="Ura-DNA_Glyclase_AS"/>
</dbReference>
<dbReference type="CDD" id="cd10027">
    <property type="entry name" value="UDG-F1-like"/>
    <property type="match status" value="1"/>
</dbReference>
<proteinExistence type="inferred from homology"/>
<evidence type="ECO:0000313" key="14">
    <source>
        <dbReference type="Proteomes" id="UP000633263"/>
    </source>
</evidence>
<dbReference type="HAMAP" id="MF_00148">
    <property type="entry name" value="UDG"/>
    <property type="match status" value="1"/>
</dbReference>
<dbReference type="NCBIfam" id="NF003589">
    <property type="entry name" value="PRK05254.1-2"/>
    <property type="match status" value="1"/>
</dbReference>